<name>A0A0A0M8Q8_9GAMM</name>
<reference evidence="2 3" key="1">
    <citation type="submission" date="2013-08" db="EMBL/GenBank/DDBJ databases">
        <title>Genomic analysis of Lysobacter defluvii.</title>
        <authorList>
            <person name="Wang Q."/>
            <person name="Wang G."/>
        </authorList>
    </citation>
    <scope>NUCLEOTIDE SEQUENCE [LARGE SCALE GENOMIC DNA]</scope>
    <source>
        <strain evidence="2 3">IMMIB APB-9</strain>
    </source>
</reference>
<feature type="non-terminal residue" evidence="2">
    <location>
        <position position="1"/>
    </location>
</feature>
<proteinExistence type="predicted"/>
<keyword evidence="3" id="KW-1185">Reference proteome</keyword>
<sequence length="49" mass="5019">LAALLMGTLLFSGSVTAARLLGWSSAAAPLGGMLMMAAWLAWAVDAARR</sequence>
<gene>
    <name evidence="2" type="ORF">N791_01605</name>
</gene>
<comment type="caution">
    <text evidence="2">The sequence shown here is derived from an EMBL/GenBank/DDBJ whole genome shotgun (WGS) entry which is preliminary data.</text>
</comment>
<feature type="transmembrane region" description="Helical" evidence="1">
    <location>
        <begin position="27"/>
        <end position="44"/>
    </location>
</feature>
<dbReference type="EMBL" id="AVBH01000330">
    <property type="protein sequence ID" value="KGO97541.1"/>
    <property type="molecule type" value="Genomic_DNA"/>
</dbReference>
<dbReference type="AlphaFoldDB" id="A0A0A0M8Q8"/>
<protein>
    <submittedName>
        <fullName evidence="2">Membrane protein</fullName>
    </submittedName>
</protein>
<keyword evidence="1" id="KW-0812">Transmembrane</keyword>
<evidence type="ECO:0000313" key="3">
    <source>
        <dbReference type="Proteomes" id="UP000030003"/>
    </source>
</evidence>
<organism evidence="2 3">
    <name type="scientific">Lysobacter defluvii IMMIB APB-9 = DSM 18482</name>
    <dbReference type="NCBI Taxonomy" id="1385515"/>
    <lineage>
        <taxon>Bacteria</taxon>
        <taxon>Pseudomonadati</taxon>
        <taxon>Pseudomonadota</taxon>
        <taxon>Gammaproteobacteria</taxon>
        <taxon>Lysobacterales</taxon>
        <taxon>Lysobacteraceae</taxon>
        <taxon>Novilysobacter</taxon>
    </lineage>
</organism>
<evidence type="ECO:0000313" key="2">
    <source>
        <dbReference type="EMBL" id="KGO97541.1"/>
    </source>
</evidence>
<accession>A0A0A0M8Q8</accession>
<keyword evidence="1" id="KW-1133">Transmembrane helix</keyword>
<dbReference type="Proteomes" id="UP000030003">
    <property type="component" value="Unassembled WGS sequence"/>
</dbReference>
<keyword evidence="1" id="KW-0472">Membrane</keyword>
<evidence type="ECO:0000256" key="1">
    <source>
        <dbReference type="SAM" id="Phobius"/>
    </source>
</evidence>